<organism evidence="1 2">
    <name type="scientific">Acidovorax soli</name>
    <dbReference type="NCBI Taxonomy" id="592050"/>
    <lineage>
        <taxon>Bacteria</taxon>
        <taxon>Pseudomonadati</taxon>
        <taxon>Pseudomonadota</taxon>
        <taxon>Betaproteobacteria</taxon>
        <taxon>Burkholderiales</taxon>
        <taxon>Comamonadaceae</taxon>
        <taxon>Acidovorax</taxon>
    </lineage>
</organism>
<dbReference type="AlphaFoldDB" id="A0A7X0PCY4"/>
<proteinExistence type="predicted"/>
<reference evidence="1 2" key="1">
    <citation type="submission" date="2020-08" db="EMBL/GenBank/DDBJ databases">
        <title>Functional genomics of gut bacteria from endangered species of beetles.</title>
        <authorList>
            <person name="Carlos-Shanley C."/>
        </authorList>
    </citation>
    <scope>NUCLEOTIDE SEQUENCE [LARGE SCALE GENOMIC DNA]</scope>
    <source>
        <strain evidence="1 2">S00198</strain>
    </source>
</reference>
<dbReference type="EMBL" id="JACHLK010000003">
    <property type="protein sequence ID" value="MBB6559632.1"/>
    <property type="molecule type" value="Genomic_DNA"/>
</dbReference>
<keyword evidence="2" id="KW-1185">Reference proteome</keyword>
<gene>
    <name evidence="1" type="ORF">HNP48_002299</name>
</gene>
<dbReference type="Proteomes" id="UP000575083">
    <property type="component" value="Unassembled WGS sequence"/>
</dbReference>
<sequence length="93" mass="10116">MKTVRIFFGGTAREIIDANGKTWKFSTHESGIVRIHEAGGDSEQDCQAFMAAARLWAAQGCVVSDTGFCQWREEVAGEAPTGEKEADHGQSHC</sequence>
<evidence type="ECO:0000313" key="2">
    <source>
        <dbReference type="Proteomes" id="UP000575083"/>
    </source>
</evidence>
<dbReference type="RefSeq" id="WP_184857022.1">
    <property type="nucleotide sequence ID" value="NZ_JACHLK010000003.1"/>
</dbReference>
<accession>A0A7X0PCY4</accession>
<name>A0A7X0PCY4_9BURK</name>
<protein>
    <submittedName>
        <fullName evidence="1">Uncharacterized protein</fullName>
    </submittedName>
</protein>
<evidence type="ECO:0000313" key="1">
    <source>
        <dbReference type="EMBL" id="MBB6559632.1"/>
    </source>
</evidence>
<comment type="caution">
    <text evidence="1">The sequence shown here is derived from an EMBL/GenBank/DDBJ whole genome shotgun (WGS) entry which is preliminary data.</text>
</comment>